<dbReference type="PROSITE" id="PS01011">
    <property type="entry name" value="FOLYLPOLYGLU_SYNT_1"/>
    <property type="match status" value="1"/>
</dbReference>
<evidence type="ECO:0000256" key="2">
    <source>
        <dbReference type="ARBA" id="ARBA00004305"/>
    </source>
</evidence>
<dbReference type="Pfam" id="PF08245">
    <property type="entry name" value="Mur_ligase_M"/>
    <property type="match status" value="1"/>
</dbReference>
<evidence type="ECO:0000256" key="19">
    <source>
        <dbReference type="ARBA" id="ARBA00047493"/>
    </source>
</evidence>
<evidence type="ECO:0000256" key="8">
    <source>
        <dbReference type="ARBA" id="ARBA00022563"/>
    </source>
</evidence>
<dbReference type="GO" id="GO:0005524">
    <property type="term" value="F:ATP binding"/>
    <property type="evidence" value="ECO:0007669"/>
    <property type="project" value="UniProtKB-KW"/>
</dbReference>
<evidence type="ECO:0000313" key="24">
    <source>
        <dbReference type="Proteomes" id="UP000054560"/>
    </source>
</evidence>
<dbReference type="PIRSF" id="PIRSF038895">
    <property type="entry name" value="FPGS"/>
    <property type="match status" value="1"/>
</dbReference>
<dbReference type="InterPro" id="IPR036615">
    <property type="entry name" value="Mur_ligase_C_dom_sf"/>
</dbReference>
<name>A0A0L0G598_9EUKA</name>
<keyword evidence="14 21" id="KW-0460">Magnesium</keyword>
<keyword evidence="12" id="KW-0999">Mitochondrion inner membrane</keyword>
<dbReference type="GO" id="GO:0004326">
    <property type="term" value="F:tetrahydrofolylpolyglutamate synthase activity"/>
    <property type="evidence" value="ECO:0007669"/>
    <property type="project" value="UniProtKB-EC"/>
</dbReference>
<comment type="pathway">
    <text evidence="4">Cofactor biosynthesis; tetrahydrofolylpolyglutamate biosynthesis.</text>
</comment>
<dbReference type="SUPFAM" id="SSF53244">
    <property type="entry name" value="MurD-like peptide ligases, peptide-binding domain"/>
    <property type="match status" value="1"/>
</dbReference>
<dbReference type="OrthoDB" id="5212574at2759"/>
<dbReference type="PANTHER" id="PTHR11136:SF5">
    <property type="entry name" value="FOLYLPOLYGLUTAMATE SYNTHASE, MITOCHONDRIAL"/>
    <property type="match status" value="1"/>
</dbReference>
<evidence type="ECO:0000256" key="12">
    <source>
        <dbReference type="ARBA" id="ARBA00022792"/>
    </source>
</evidence>
<reference evidence="23 24" key="1">
    <citation type="submission" date="2011-02" db="EMBL/GenBank/DDBJ databases">
        <title>The Genome Sequence of Sphaeroforma arctica JP610.</title>
        <authorList>
            <consortium name="The Broad Institute Genome Sequencing Platform"/>
            <person name="Russ C."/>
            <person name="Cuomo C."/>
            <person name="Young S.K."/>
            <person name="Zeng Q."/>
            <person name="Gargeya S."/>
            <person name="Alvarado L."/>
            <person name="Berlin A."/>
            <person name="Chapman S.B."/>
            <person name="Chen Z."/>
            <person name="Freedman E."/>
            <person name="Gellesch M."/>
            <person name="Goldberg J."/>
            <person name="Griggs A."/>
            <person name="Gujja S."/>
            <person name="Heilman E."/>
            <person name="Heiman D."/>
            <person name="Howarth C."/>
            <person name="Mehta T."/>
            <person name="Neiman D."/>
            <person name="Pearson M."/>
            <person name="Roberts A."/>
            <person name="Saif S."/>
            <person name="Shea T."/>
            <person name="Shenoy N."/>
            <person name="Sisk P."/>
            <person name="Stolte C."/>
            <person name="Sykes S."/>
            <person name="White J."/>
            <person name="Yandava C."/>
            <person name="Burger G."/>
            <person name="Gray M.W."/>
            <person name="Holland P.W.H."/>
            <person name="King N."/>
            <person name="Lang F.B.F."/>
            <person name="Roger A.J."/>
            <person name="Ruiz-Trillo I."/>
            <person name="Haas B."/>
            <person name="Nusbaum C."/>
            <person name="Birren B."/>
        </authorList>
    </citation>
    <scope>NUCLEOTIDE SEQUENCE [LARGE SCALE GENOMIC DNA]</scope>
    <source>
        <strain evidence="23 24">JP610</strain>
    </source>
</reference>
<dbReference type="Proteomes" id="UP000054560">
    <property type="component" value="Unassembled WGS sequence"/>
</dbReference>
<dbReference type="EMBL" id="KQ241780">
    <property type="protein sequence ID" value="KNC84205.1"/>
    <property type="molecule type" value="Genomic_DNA"/>
</dbReference>
<sequence length="463" mass="51364">MLLSGFKHLPAEKLDNLHAIHVSGTKGKGSTCAFSESILRHNGHTTGLYTSPHLVEVRERIRINGKPLTREAFADRFFEVWDQLQQQQTTDLGMPSYFHFLTILAFHTFLAEKVDVAIIECGVGGSFDSTNVLAKPWVCAVSPLGLDHTQTLGDTMQLIARHKAGIFKPRVPAVSIFQSDETAALTLQAYAKHVKAVYSIANPLHEYTSESEPLLTLGLEGTHQQQNAALALAATGLWLRRHRGESELTGGSRYGERINPYTFREPQAFISQQTLKGLRDATFPGRSMTYRSQGVTYYLDGAHTLESMQCAAEWMRSLDTPVNSKRYLLFNCMKRDPVELLKPVLDLHRKLAFDGVLFCPNITYHTKQHADTTNHNQHTENQLAASKLNASIWTDLCNQAQVLTSSTHGKVRSFESIEQAVRWVHSPEASGACPGTHTEDVRVFVCGSLHLVGGVLANVGYGQ</sequence>
<gene>
    <name evidence="23" type="ORF">SARC_03566</name>
</gene>
<evidence type="ECO:0000256" key="6">
    <source>
        <dbReference type="ARBA" id="ARBA00013025"/>
    </source>
</evidence>
<evidence type="ECO:0000256" key="3">
    <source>
        <dbReference type="ARBA" id="ARBA00004496"/>
    </source>
</evidence>
<dbReference type="SUPFAM" id="SSF53623">
    <property type="entry name" value="MurD-like peptide ligases, catalytic domain"/>
    <property type="match status" value="1"/>
</dbReference>
<keyword evidence="7" id="KW-0963">Cytoplasm</keyword>
<dbReference type="eggNOG" id="KOG2525">
    <property type="taxonomic scope" value="Eukaryota"/>
</dbReference>
<comment type="similarity">
    <text evidence="5">Belongs to the folylpolyglutamate synthase family.</text>
</comment>
<evidence type="ECO:0000256" key="7">
    <source>
        <dbReference type="ARBA" id="ARBA00022490"/>
    </source>
</evidence>
<dbReference type="InterPro" id="IPR023600">
    <property type="entry name" value="Folylpolyglutamate_synth_euk"/>
</dbReference>
<evidence type="ECO:0000256" key="5">
    <source>
        <dbReference type="ARBA" id="ARBA00008276"/>
    </source>
</evidence>
<keyword evidence="16" id="KW-0472">Membrane</keyword>
<keyword evidence="11 20" id="KW-0547">Nucleotide-binding</keyword>
<dbReference type="NCBIfam" id="TIGR01499">
    <property type="entry name" value="folC"/>
    <property type="match status" value="1"/>
</dbReference>
<feature type="binding site" evidence="21">
    <location>
        <position position="120"/>
    </location>
    <ligand>
        <name>Mg(2+)</name>
        <dbReference type="ChEBI" id="CHEBI:18420"/>
        <label>1</label>
    </ligand>
</feature>
<keyword evidence="24" id="KW-1185">Reference proteome</keyword>
<proteinExistence type="inferred from homology"/>
<comment type="subcellular location">
    <subcellularLocation>
        <location evidence="3">Cytoplasm</location>
    </subcellularLocation>
    <subcellularLocation>
        <location evidence="1">Mitochondrion inner membrane</location>
    </subcellularLocation>
    <subcellularLocation>
        <location evidence="2">Mitochondrion matrix</location>
    </subcellularLocation>
</comment>
<dbReference type="InterPro" id="IPR036565">
    <property type="entry name" value="Mur-like_cat_sf"/>
</dbReference>
<evidence type="ECO:0000256" key="4">
    <source>
        <dbReference type="ARBA" id="ARBA00005150"/>
    </source>
</evidence>
<dbReference type="InterPro" id="IPR013221">
    <property type="entry name" value="Mur_ligase_cen"/>
</dbReference>
<dbReference type="InterPro" id="IPR018109">
    <property type="entry name" value="Folylpolyglutamate_synth_CS"/>
</dbReference>
<keyword evidence="10 21" id="KW-0479">Metal-binding</keyword>
<accession>A0A0L0G598</accession>
<dbReference type="GO" id="GO:0046872">
    <property type="term" value="F:metal ion binding"/>
    <property type="evidence" value="ECO:0007669"/>
    <property type="project" value="UniProtKB-KW"/>
</dbReference>
<keyword evidence="13 20" id="KW-0067">ATP-binding</keyword>
<comment type="catalytic activity">
    <reaction evidence="19">
        <text>(6S)-5,6,7,8-tetrahydrofolyl-(gamma-L-Glu)(n) + L-glutamate + ATP = (6S)-5,6,7,8-tetrahydrofolyl-(gamma-L-Glu)(n+1) + ADP + phosphate + H(+)</text>
        <dbReference type="Rhea" id="RHEA:10580"/>
        <dbReference type="Rhea" id="RHEA-COMP:14738"/>
        <dbReference type="Rhea" id="RHEA-COMP:14740"/>
        <dbReference type="ChEBI" id="CHEBI:15378"/>
        <dbReference type="ChEBI" id="CHEBI:29985"/>
        <dbReference type="ChEBI" id="CHEBI:30616"/>
        <dbReference type="ChEBI" id="CHEBI:43474"/>
        <dbReference type="ChEBI" id="CHEBI:141005"/>
        <dbReference type="ChEBI" id="CHEBI:456216"/>
        <dbReference type="EC" id="6.3.2.17"/>
    </reaction>
</comment>
<evidence type="ECO:0000256" key="11">
    <source>
        <dbReference type="ARBA" id="ARBA00022741"/>
    </source>
</evidence>
<dbReference type="PROSITE" id="PS01012">
    <property type="entry name" value="FOLYLPOLYGLU_SYNT_2"/>
    <property type="match status" value="1"/>
</dbReference>
<evidence type="ECO:0000256" key="9">
    <source>
        <dbReference type="ARBA" id="ARBA00022598"/>
    </source>
</evidence>
<evidence type="ECO:0000256" key="1">
    <source>
        <dbReference type="ARBA" id="ARBA00004273"/>
    </source>
</evidence>
<keyword evidence="9" id="KW-0436">Ligase</keyword>
<organism evidence="23 24">
    <name type="scientific">Sphaeroforma arctica JP610</name>
    <dbReference type="NCBI Taxonomy" id="667725"/>
    <lineage>
        <taxon>Eukaryota</taxon>
        <taxon>Ichthyosporea</taxon>
        <taxon>Ichthyophonida</taxon>
        <taxon>Sphaeroforma</taxon>
    </lineage>
</organism>
<evidence type="ECO:0000256" key="10">
    <source>
        <dbReference type="ARBA" id="ARBA00022723"/>
    </source>
</evidence>
<keyword evidence="15" id="KW-0496">Mitochondrion</keyword>
<evidence type="ECO:0000256" key="17">
    <source>
        <dbReference type="ARBA" id="ARBA00030592"/>
    </source>
</evidence>
<feature type="binding site" evidence="21">
    <location>
        <position position="148"/>
    </location>
    <ligand>
        <name>Mg(2+)</name>
        <dbReference type="ChEBI" id="CHEBI:18420"/>
        <label>1</label>
    </ligand>
</feature>
<evidence type="ECO:0000256" key="20">
    <source>
        <dbReference type="PIRSR" id="PIRSR038895-1"/>
    </source>
</evidence>
<dbReference type="PANTHER" id="PTHR11136">
    <property type="entry name" value="FOLYLPOLYGLUTAMATE SYNTHASE-RELATED"/>
    <property type="match status" value="1"/>
</dbReference>
<dbReference type="STRING" id="667725.A0A0L0G598"/>
<dbReference type="UniPathway" id="UPA00850"/>
<feature type="binding site" evidence="20">
    <location>
        <position position="300"/>
    </location>
    <ligand>
        <name>ATP</name>
        <dbReference type="ChEBI" id="CHEBI:30616"/>
    </ligand>
</feature>
<evidence type="ECO:0000313" key="23">
    <source>
        <dbReference type="EMBL" id="KNC84205.1"/>
    </source>
</evidence>
<protein>
    <recommendedName>
        <fullName evidence="6">tetrahydrofolate synthase</fullName>
        <ecNumber evidence="6">6.3.2.17</ecNumber>
    </recommendedName>
    <alternativeName>
        <fullName evidence="18">Folylpoly-gamma-glutamate synthetase</fullName>
    </alternativeName>
    <alternativeName>
        <fullName evidence="17">Tetrahydrofolylpolyglutamate synthase</fullName>
    </alternativeName>
</protein>
<dbReference type="GO" id="GO:0005759">
    <property type="term" value="C:mitochondrial matrix"/>
    <property type="evidence" value="ECO:0007669"/>
    <property type="project" value="UniProtKB-SubCell"/>
</dbReference>
<feature type="binding site" evidence="20">
    <location>
        <position position="286"/>
    </location>
    <ligand>
        <name>ATP</name>
        <dbReference type="ChEBI" id="CHEBI:30616"/>
    </ligand>
</feature>
<dbReference type="EC" id="6.3.2.17" evidence="6"/>
<evidence type="ECO:0000256" key="13">
    <source>
        <dbReference type="ARBA" id="ARBA00022840"/>
    </source>
</evidence>
<evidence type="ECO:0000256" key="21">
    <source>
        <dbReference type="PIRSR" id="PIRSR038895-2"/>
    </source>
</evidence>
<dbReference type="GO" id="GO:0005829">
    <property type="term" value="C:cytosol"/>
    <property type="evidence" value="ECO:0007669"/>
    <property type="project" value="TreeGrafter"/>
</dbReference>
<evidence type="ECO:0000256" key="16">
    <source>
        <dbReference type="ARBA" id="ARBA00023136"/>
    </source>
</evidence>
<feature type="domain" description="Mur ligase central" evidence="22">
    <location>
        <begin position="22"/>
        <end position="234"/>
    </location>
</feature>
<dbReference type="GO" id="GO:0005743">
    <property type="term" value="C:mitochondrial inner membrane"/>
    <property type="evidence" value="ECO:0007669"/>
    <property type="project" value="UniProtKB-SubCell"/>
</dbReference>
<feature type="binding site" evidence="21">
    <location>
        <position position="51"/>
    </location>
    <ligand>
        <name>Mg(2+)</name>
        <dbReference type="ChEBI" id="CHEBI:18420"/>
        <label>1</label>
    </ligand>
</feature>
<evidence type="ECO:0000259" key="22">
    <source>
        <dbReference type="Pfam" id="PF08245"/>
    </source>
</evidence>
<evidence type="ECO:0000256" key="15">
    <source>
        <dbReference type="ARBA" id="ARBA00023128"/>
    </source>
</evidence>
<evidence type="ECO:0000256" key="18">
    <source>
        <dbReference type="ARBA" id="ARBA00030876"/>
    </source>
</evidence>
<dbReference type="AlphaFoldDB" id="A0A0L0G598"/>
<keyword evidence="8" id="KW-0554">One-carbon metabolism</keyword>
<dbReference type="InterPro" id="IPR001645">
    <property type="entry name" value="Folylpolyglutamate_synth"/>
</dbReference>
<evidence type="ECO:0000256" key="14">
    <source>
        <dbReference type="ARBA" id="ARBA00022842"/>
    </source>
</evidence>
<dbReference type="RefSeq" id="XP_014158107.1">
    <property type="nucleotide sequence ID" value="XM_014302632.1"/>
</dbReference>
<dbReference type="Gene3D" id="3.90.190.20">
    <property type="entry name" value="Mur ligase, C-terminal domain"/>
    <property type="match status" value="1"/>
</dbReference>
<dbReference type="Gene3D" id="3.40.1190.10">
    <property type="entry name" value="Mur-like, catalytic domain"/>
    <property type="match status" value="1"/>
</dbReference>
<dbReference type="GO" id="GO:0006730">
    <property type="term" value="P:one-carbon metabolic process"/>
    <property type="evidence" value="ECO:0007669"/>
    <property type="project" value="UniProtKB-KW"/>
</dbReference>
<dbReference type="GeneID" id="25904070"/>